<sequence length="135" mass="14800">MFEDIPGHTQNILAASENMLELSSASPPHGSWRSGPIGQFGGQRASSQARFLVAWWDDPDGSGFLLSLTICHILSLDATLSDHTSLALDSVLEDPSLMRWEPKLVSLAPLYHSDDVFEKGGVVGSEQMYERWGLN</sequence>
<evidence type="ECO:0000313" key="1">
    <source>
        <dbReference type="EMBL" id="KAJ9064965.1"/>
    </source>
</evidence>
<protein>
    <submittedName>
        <fullName evidence="1">Uncharacterized protein</fullName>
    </submittedName>
</protein>
<accession>A0ACC2SRM4</accession>
<keyword evidence="2" id="KW-1185">Reference proteome</keyword>
<evidence type="ECO:0000313" key="2">
    <source>
        <dbReference type="Proteomes" id="UP001165960"/>
    </source>
</evidence>
<gene>
    <name evidence="1" type="ORF">DSO57_1024920</name>
</gene>
<comment type="caution">
    <text evidence="1">The sequence shown here is derived from an EMBL/GenBank/DDBJ whole genome shotgun (WGS) entry which is preliminary data.</text>
</comment>
<dbReference type="EMBL" id="QTSX02004397">
    <property type="protein sequence ID" value="KAJ9064965.1"/>
    <property type="molecule type" value="Genomic_DNA"/>
</dbReference>
<organism evidence="1 2">
    <name type="scientific">Entomophthora muscae</name>
    <dbReference type="NCBI Taxonomy" id="34485"/>
    <lineage>
        <taxon>Eukaryota</taxon>
        <taxon>Fungi</taxon>
        <taxon>Fungi incertae sedis</taxon>
        <taxon>Zoopagomycota</taxon>
        <taxon>Entomophthoromycotina</taxon>
        <taxon>Entomophthoromycetes</taxon>
        <taxon>Entomophthorales</taxon>
        <taxon>Entomophthoraceae</taxon>
        <taxon>Entomophthora</taxon>
    </lineage>
</organism>
<proteinExistence type="predicted"/>
<dbReference type="Proteomes" id="UP001165960">
    <property type="component" value="Unassembled WGS sequence"/>
</dbReference>
<reference evidence="1" key="1">
    <citation type="submission" date="2022-04" db="EMBL/GenBank/DDBJ databases">
        <title>Genome of the entomopathogenic fungus Entomophthora muscae.</title>
        <authorList>
            <person name="Elya C."/>
            <person name="Lovett B.R."/>
            <person name="Lee E."/>
            <person name="Macias A.M."/>
            <person name="Hajek A.E."/>
            <person name="De Bivort B.L."/>
            <person name="Kasson M.T."/>
            <person name="De Fine Licht H.H."/>
            <person name="Stajich J.E."/>
        </authorList>
    </citation>
    <scope>NUCLEOTIDE SEQUENCE</scope>
    <source>
        <strain evidence="1">Berkeley</strain>
    </source>
</reference>
<name>A0ACC2SRM4_9FUNG</name>